<protein>
    <submittedName>
        <fullName evidence="1">Uncharacterized protein</fullName>
    </submittedName>
</protein>
<gene>
    <name evidence="1" type="ordered locus">Mpe_A1790</name>
</gene>
<accession>A2SGR0</accession>
<reference evidence="1 2" key="1">
    <citation type="journal article" date="2007" name="J. Bacteriol.">
        <title>Whole-genome analysis of the methyl tert-butyl ether-degrading beta-proteobacterium Methylibium petroleiphilum PM1.</title>
        <authorList>
            <person name="Kane S.R."/>
            <person name="Chakicherla A.Y."/>
            <person name="Chain P.S.G."/>
            <person name="Schmidt R."/>
            <person name="Shin M.W."/>
            <person name="Legler T.C."/>
            <person name="Scow K.M."/>
            <person name="Larimer F.W."/>
            <person name="Lucas S.M."/>
            <person name="Richardson P.M."/>
            <person name="Hristova K.R."/>
        </authorList>
    </citation>
    <scope>NUCLEOTIDE SEQUENCE [LARGE SCALE GENOMIC DNA]</scope>
    <source>
        <strain evidence="2">ATCC BAA-1232 / LMG 22953 / PM1</strain>
    </source>
</reference>
<organism evidence="1 2">
    <name type="scientific">Methylibium petroleiphilum (strain ATCC BAA-1232 / LMG 22953 / PM1)</name>
    <dbReference type="NCBI Taxonomy" id="420662"/>
    <lineage>
        <taxon>Bacteria</taxon>
        <taxon>Pseudomonadati</taxon>
        <taxon>Pseudomonadota</taxon>
        <taxon>Betaproteobacteria</taxon>
        <taxon>Burkholderiales</taxon>
        <taxon>Sphaerotilaceae</taxon>
        <taxon>Methylibium</taxon>
    </lineage>
</organism>
<name>A2SGR0_METPP</name>
<dbReference type="EMBL" id="CP000555">
    <property type="protein sequence ID" value="ABM94749.1"/>
    <property type="molecule type" value="Genomic_DNA"/>
</dbReference>
<dbReference type="AlphaFoldDB" id="A2SGR0"/>
<dbReference type="KEGG" id="mpt:Mpe_A1790"/>
<evidence type="ECO:0000313" key="1">
    <source>
        <dbReference type="EMBL" id="ABM94749.1"/>
    </source>
</evidence>
<dbReference type="Proteomes" id="UP000000366">
    <property type="component" value="Chromosome"/>
</dbReference>
<proteinExistence type="predicted"/>
<dbReference type="HOGENOM" id="CLU_2094009_0_0_4"/>
<keyword evidence="2" id="KW-1185">Reference proteome</keyword>
<evidence type="ECO:0000313" key="2">
    <source>
        <dbReference type="Proteomes" id="UP000000366"/>
    </source>
</evidence>
<dbReference type="STRING" id="420662.Mpe_A1790"/>
<sequence length="116" mass="12507">MTARPRLADIDSLLAPAAPAPADIDFDLDAHHSTEVLLATHQVLVARCVIDFAGRGEPVESELVIPRRDCQGDRPRGIALWRAAQELLAQLLLRRPGVHPTIRIAIGSELVPLAAA</sequence>
<dbReference type="RefSeq" id="WP_011829386.1">
    <property type="nucleotide sequence ID" value="NC_008825.1"/>
</dbReference>